<dbReference type="Gene3D" id="3.30.450.330">
    <property type="match status" value="1"/>
</dbReference>
<name>A0A2M7XFH1_9BACT</name>
<evidence type="ECO:0000259" key="6">
    <source>
        <dbReference type="Pfam" id="PF03717"/>
    </source>
</evidence>
<evidence type="ECO:0000256" key="1">
    <source>
        <dbReference type="ARBA" id="ARBA00004370"/>
    </source>
</evidence>
<comment type="subcellular location">
    <subcellularLocation>
        <location evidence="1">Membrane</location>
    </subcellularLocation>
</comment>
<dbReference type="EMBL" id="PFWT01000009">
    <property type="protein sequence ID" value="PJA46609.1"/>
    <property type="molecule type" value="Genomic_DNA"/>
</dbReference>
<dbReference type="Pfam" id="PF03717">
    <property type="entry name" value="PBP_dimer"/>
    <property type="match status" value="1"/>
</dbReference>
<proteinExistence type="predicted"/>
<evidence type="ECO:0000313" key="8">
    <source>
        <dbReference type="Proteomes" id="UP000231263"/>
    </source>
</evidence>
<dbReference type="SUPFAM" id="SSF56519">
    <property type="entry name" value="Penicillin binding protein dimerisation domain"/>
    <property type="match status" value="1"/>
</dbReference>
<dbReference type="InterPro" id="IPR001460">
    <property type="entry name" value="PCN-bd_Tpept"/>
</dbReference>
<dbReference type="InterPro" id="IPR050515">
    <property type="entry name" value="Beta-lactam/transpept"/>
</dbReference>
<reference evidence="8" key="1">
    <citation type="submission" date="2017-09" db="EMBL/GenBank/DDBJ databases">
        <title>Depth-based differentiation of microbial function through sediment-hosted aquifers and enrichment of novel symbionts in the deep terrestrial subsurface.</title>
        <authorList>
            <person name="Probst A.J."/>
            <person name="Ladd B."/>
            <person name="Jarett J.K."/>
            <person name="Geller-Mcgrath D.E."/>
            <person name="Sieber C.M.K."/>
            <person name="Emerson J.B."/>
            <person name="Anantharaman K."/>
            <person name="Thomas B.C."/>
            <person name="Malmstrom R."/>
            <person name="Stieglmeier M."/>
            <person name="Klingl A."/>
            <person name="Woyke T."/>
            <person name="Ryan C.M."/>
            <person name="Banfield J.F."/>
        </authorList>
    </citation>
    <scope>NUCLEOTIDE SEQUENCE [LARGE SCALE GENOMIC DNA]</scope>
</reference>
<dbReference type="Pfam" id="PF00905">
    <property type="entry name" value="Transpeptidase"/>
    <property type="match status" value="1"/>
</dbReference>
<organism evidence="7 8">
    <name type="scientific">Candidatus Uhrbacteria bacterium CG_4_9_14_3_um_filter_41_35</name>
    <dbReference type="NCBI Taxonomy" id="1975034"/>
    <lineage>
        <taxon>Bacteria</taxon>
        <taxon>Candidatus Uhriibacteriota</taxon>
    </lineage>
</organism>
<evidence type="ECO:0008006" key="9">
    <source>
        <dbReference type="Google" id="ProtNLM"/>
    </source>
</evidence>
<comment type="caution">
    <text evidence="7">The sequence shown here is derived from an EMBL/GenBank/DDBJ whole genome shotgun (WGS) entry which is preliminary data.</text>
</comment>
<dbReference type="InterPro" id="IPR005311">
    <property type="entry name" value="PBP_dimer"/>
</dbReference>
<dbReference type="GO" id="GO:0005886">
    <property type="term" value="C:plasma membrane"/>
    <property type="evidence" value="ECO:0007669"/>
    <property type="project" value="TreeGrafter"/>
</dbReference>
<dbReference type="Gene3D" id="3.40.710.10">
    <property type="entry name" value="DD-peptidase/beta-lactamase superfamily"/>
    <property type="match status" value="1"/>
</dbReference>
<evidence type="ECO:0000256" key="2">
    <source>
        <dbReference type="ARBA" id="ARBA00023136"/>
    </source>
</evidence>
<dbReference type="SUPFAM" id="SSF56601">
    <property type="entry name" value="beta-lactamase/transpeptidase-like"/>
    <property type="match status" value="1"/>
</dbReference>
<keyword evidence="4" id="KW-1133">Transmembrane helix</keyword>
<dbReference type="AlphaFoldDB" id="A0A2M7XFH1"/>
<sequence length="647" mass="71117">MAIAKYKNRTEARDWRLQSIRIFFGLFTFVIIFRLFSLQIVNADFYQTMSEGQHSFYEELFASRGSIYVKDWRGEDEYLAATNEPKAFIFANPRKIEDPVEATKSIARLLGYEIVINTPTDRNIEATNIPKTAQILDGVFGDETQVETTAQTETEVGAQDATTTATGEETGPSEYELLLARLSKSDDPYEPVARNVDDDTLQKILALDILGIDYVLEETRSYPESNLGGQIFGFVGRNNDGGKEGFYGLEGYFDKFLAGENGFLNTETDASGRWIGVGKRTFEPAIDGGDLLITVDRTIQYIACKKLREGVERFDADSGSLVIMEPKTGKILALCNVPDFDPNIYNMVDDIGVYNNDAISTPYEPGSVYKPIVMAAALDVGAVTPNTTYDDTGEVKLEEYTIRNSNKKANGIQTMTEVLEKSLNTGMIFAMREMGQEAMRKYSHDFGFGIASGIELINERAGNLASLDKISDIYFATASYGQGITVTPLQLASAYSALANGGTLMKPYIVSEKRYADGRVEETKPQVVRQVISKKTSTTISAMLVSVVENGHSHLAKVPGYYIAGKTGTAQVAKENGGGYFPGDYTKATFAGYGPVEDPAFVMVIMLDHPRASTWAEYTSAAIFGDTASFLLQYMQVPPTRSLEVAG</sequence>
<dbReference type="GO" id="GO:0071555">
    <property type="term" value="P:cell wall organization"/>
    <property type="evidence" value="ECO:0007669"/>
    <property type="project" value="TreeGrafter"/>
</dbReference>
<evidence type="ECO:0000259" key="5">
    <source>
        <dbReference type="Pfam" id="PF00905"/>
    </source>
</evidence>
<feature type="domain" description="Penicillin-binding protein transpeptidase" evidence="5">
    <location>
        <begin position="319"/>
        <end position="626"/>
    </location>
</feature>
<feature type="transmembrane region" description="Helical" evidence="4">
    <location>
        <begin position="20"/>
        <end position="41"/>
    </location>
</feature>
<evidence type="ECO:0000256" key="4">
    <source>
        <dbReference type="SAM" id="Phobius"/>
    </source>
</evidence>
<dbReference type="Gene3D" id="3.90.1310.10">
    <property type="entry name" value="Penicillin-binding protein 2a (Domain 2)"/>
    <property type="match status" value="1"/>
</dbReference>
<evidence type="ECO:0000256" key="3">
    <source>
        <dbReference type="SAM" id="MobiDB-lite"/>
    </source>
</evidence>
<dbReference type="GO" id="GO:0008658">
    <property type="term" value="F:penicillin binding"/>
    <property type="evidence" value="ECO:0007669"/>
    <property type="project" value="InterPro"/>
</dbReference>
<dbReference type="InterPro" id="IPR036138">
    <property type="entry name" value="PBP_dimer_sf"/>
</dbReference>
<feature type="compositionally biased region" description="Low complexity" evidence="3">
    <location>
        <begin position="150"/>
        <end position="170"/>
    </location>
</feature>
<evidence type="ECO:0000313" key="7">
    <source>
        <dbReference type="EMBL" id="PJA46609.1"/>
    </source>
</evidence>
<keyword evidence="4" id="KW-0812">Transmembrane</keyword>
<dbReference type="PANTHER" id="PTHR30627">
    <property type="entry name" value="PEPTIDOGLYCAN D,D-TRANSPEPTIDASE"/>
    <property type="match status" value="1"/>
</dbReference>
<dbReference type="PANTHER" id="PTHR30627:SF1">
    <property type="entry name" value="PEPTIDOGLYCAN D,D-TRANSPEPTIDASE FTSI"/>
    <property type="match status" value="1"/>
</dbReference>
<feature type="region of interest" description="Disordered" evidence="3">
    <location>
        <begin position="150"/>
        <end position="172"/>
    </location>
</feature>
<dbReference type="InterPro" id="IPR012338">
    <property type="entry name" value="Beta-lactam/transpept-like"/>
</dbReference>
<protein>
    <recommendedName>
        <fullName evidence="9">Penicillin-binding protein transpeptidase domain-containing protein</fullName>
    </recommendedName>
</protein>
<keyword evidence="2 4" id="KW-0472">Membrane</keyword>
<accession>A0A2M7XFH1</accession>
<gene>
    <name evidence="7" type="ORF">CO173_02465</name>
</gene>
<dbReference type="Proteomes" id="UP000231263">
    <property type="component" value="Unassembled WGS sequence"/>
</dbReference>
<feature type="domain" description="Penicillin-binding protein dimerisation" evidence="6">
    <location>
        <begin position="62"/>
        <end position="276"/>
    </location>
</feature>